<name>A0A7D9EK24_PARCT</name>
<sequence>MATVKVKFGGRLLKLHPTSMTTSNLAMIFKLDINRGIYLNCEEGEIILPSVERNSLFEVENLDKTYIVNGGVGMIDACEPAATAKPEPSS</sequence>
<evidence type="ECO:0000313" key="1">
    <source>
        <dbReference type="EMBL" id="CAB4012411.1"/>
    </source>
</evidence>
<dbReference type="Proteomes" id="UP001152795">
    <property type="component" value="Unassembled WGS sequence"/>
</dbReference>
<dbReference type="EMBL" id="CACRXK020007500">
    <property type="protein sequence ID" value="CAB4012411.1"/>
    <property type="molecule type" value="Genomic_DNA"/>
</dbReference>
<reference evidence="1" key="1">
    <citation type="submission" date="2020-04" db="EMBL/GenBank/DDBJ databases">
        <authorList>
            <person name="Alioto T."/>
            <person name="Alioto T."/>
            <person name="Gomez Garrido J."/>
        </authorList>
    </citation>
    <scope>NUCLEOTIDE SEQUENCE</scope>
    <source>
        <strain evidence="1">A484AB</strain>
    </source>
</reference>
<keyword evidence="2" id="KW-1185">Reference proteome</keyword>
<accession>A0A7D9EK24</accession>
<comment type="caution">
    <text evidence="1">The sequence shown here is derived from an EMBL/GenBank/DDBJ whole genome shotgun (WGS) entry which is preliminary data.</text>
</comment>
<protein>
    <submittedName>
        <fullName evidence="1">Uncharacterized protein</fullName>
    </submittedName>
</protein>
<gene>
    <name evidence="1" type="ORF">PACLA_8A026787</name>
</gene>
<proteinExistence type="predicted"/>
<evidence type="ECO:0000313" key="2">
    <source>
        <dbReference type="Proteomes" id="UP001152795"/>
    </source>
</evidence>
<organism evidence="1 2">
    <name type="scientific">Paramuricea clavata</name>
    <name type="common">Red gorgonian</name>
    <name type="synonym">Violescent sea-whip</name>
    <dbReference type="NCBI Taxonomy" id="317549"/>
    <lineage>
        <taxon>Eukaryota</taxon>
        <taxon>Metazoa</taxon>
        <taxon>Cnidaria</taxon>
        <taxon>Anthozoa</taxon>
        <taxon>Octocorallia</taxon>
        <taxon>Malacalcyonacea</taxon>
        <taxon>Plexauridae</taxon>
        <taxon>Paramuricea</taxon>
    </lineage>
</organism>
<dbReference type="AlphaFoldDB" id="A0A7D9EK24"/>